<gene>
    <name evidence="8" type="ORF">IAC94_04280</name>
</gene>
<dbReference type="InterPro" id="IPR013249">
    <property type="entry name" value="RNA_pol_sigma70_r4_t2"/>
</dbReference>
<evidence type="ECO:0000256" key="4">
    <source>
        <dbReference type="ARBA" id="ARBA00023125"/>
    </source>
</evidence>
<feature type="domain" description="RNA polymerase sigma factor 70 region 4 type 2" evidence="7">
    <location>
        <begin position="109"/>
        <end position="160"/>
    </location>
</feature>
<dbReference type="SUPFAM" id="SSF88659">
    <property type="entry name" value="Sigma3 and sigma4 domains of RNA polymerase sigma factors"/>
    <property type="match status" value="1"/>
</dbReference>
<accession>A0A9D1J729</accession>
<protein>
    <submittedName>
        <fullName evidence="8">Sigma-70 family RNA polymerase sigma factor</fullName>
    </submittedName>
</protein>
<dbReference type="EMBL" id="DVHI01000056">
    <property type="protein sequence ID" value="HIR62724.1"/>
    <property type="molecule type" value="Genomic_DNA"/>
</dbReference>
<dbReference type="Gene3D" id="1.10.1740.10">
    <property type="match status" value="1"/>
</dbReference>
<dbReference type="InterPro" id="IPR013325">
    <property type="entry name" value="RNA_pol_sigma_r2"/>
</dbReference>
<dbReference type="AlphaFoldDB" id="A0A9D1J729"/>
<comment type="similarity">
    <text evidence="1">Belongs to the sigma-70 factor family. ECF subfamily.</text>
</comment>
<keyword evidence="3" id="KW-0731">Sigma factor</keyword>
<keyword evidence="5" id="KW-0804">Transcription</keyword>
<dbReference type="InterPro" id="IPR036388">
    <property type="entry name" value="WH-like_DNA-bd_sf"/>
</dbReference>
<dbReference type="GO" id="GO:0003677">
    <property type="term" value="F:DNA binding"/>
    <property type="evidence" value="ECO:0007669"/>
    <property type="project" value="UniProtKB-KW"/>
</dbReference>
<dbReference type="InterPro" id="IPR007627">
    <property type="entry name" value="RNA_pol_sigma70_r2"/>
</dbReference>
<keyword evidence="2" id="KW-0805">Transcription regulation</keyword>
<dbReference type="GO" id="GO:0016987">
    <property type="term" value="F:sigma factor activity"/>
    <property type="evidence" value="ECO:0007669"/>
    <property type="project" value="UniProtKB-KW"/>
</dbReference>
<dbReference type="PANTHER" id="PTHR43133">
    <property type="entry name" value="RNA POLYMERASE ECF-TYPE SIGMA FACTO"/>
    <property type="match status" value="1"/>
</dbReference>
<dbReference type="Proteomes" id="UP000886744">
    <property type="component" value="Unassembled WGS sequence"/>
</dbReference>
<comment type="caution">
    <text evidence="8">The sequence shown here is derived from an EMBL/GenBank/DDBJ whole genome shotgun (WGS) entry which is preliminary data.</text>
</comment>
<organism evidence="8 9">
    <name type="scientific">Candidatus Coprenecus avistercoris</name>
    <dbReference type="NCBI Taxonomy" id="2840730"/>
    <lineage>
        <taxon>Bacteria</taxon>
        <taxon>Pseudomonadati</taxon>
        <taxon>Bacteroidota</taxon>
        <taxon>Bacteroidia</taxon>
        <taxon>Bacteroidales</taxon>
        <taxon>Rikenellaceae</taxon>
        <taxon>Rikenellaceae incertae sedis</taxon>
        <taxon>Candidatus Coprenecus</taxon>
    </lineage>
</organism>
<dbReference type="PANTHER" id="PTHR43133:SF8">
    <property type="entry name" value="RNA POLYMERASE SIGMA FACTOR HI_1459-RELATED"/>
    <property type="match status" value="1"/>
</dbReference>
<dbReference type="SUPFAM" id="SSF88946">
    <property type="entry name" value="Sigma2 domain of RNA polymerase sigma factors"/>
    <property type="match status" value="1"/>
</dbReference>
<dbReference type="InterPro" id="IPR014284">
    <property type="entry name" value="RNA_pol_sigma-70_dom"/>
</dbReference>
<dbReference type="Pfam" id="PF04542">
    <property type="entry name" value="Sigma70_r2"/>
    <property type="match status" value="1"/>
</dbReference>
<proteinExistence type="inferred from homology"/>
<evidence type="ECO:0000256" key="1">
    <source>
        <dbReference type="ARBA" id="ARBA00010641"/>
    </source>
</evidence>
<sequence>MNAEEFKSAFLPLGPMLYRIAYRMLGAEEDAQDAVQELYVKLCREGDRALRSANPQGYCVRMMQNVCADILRRGGRNVLRMAADVTEVRGGPAVEAADVPVEGREEAAMVRKALAVLPPKLREVVILRDLEQMEMDEIEALTGMSQVNIRVTLSRGRKMLKEKITKFINR</sequence>
<evidence type="ECO:0000256" key="2">
    <source>
        <dbReference type="ARBA" id="ARBA00023015"/>
    </source>
</evidence>
<feature type="domain" description="RNA polymerase sigma-70 region 2" evidence="6">
    <location>
        <begin position="13"/>
        <end position="76"/>
    </location>
</feature>
<dbReference type="CDD" id="cd06171">
    <property type="entry name" value="Sigma70_r4"/>
    <property type="match status" value="1"/>
</dbReference>
<dbReference type="InterPro" id="IPR013324">
    <property type="entry name" value="RNA_pol_sigma_r3/r4-like"/>
</dbReference>
<keyword evidence="4" id="KW-0238">DNA-binding</keyword>
<dbReference type="GO" id="GO:0006352">
    <property type="term" value="P:DNA-templated transcription initiation"/>
    <property type="evidence" value="ECO:0007669"/>
    <property type="project" value="InterPro"/>
</dbReference>
<reference evidence="8" key="2">
    <citation type="journal article" date="2021" name="PeerJ">
        <title>Extensive microbial diversity within the chicken gut microbiome revealed by metagenomics and culture.</title>
        <authorList>
            <person name="Gilroy R."/>
            <person name="Ravi A."/>
            <person name="Getino M."/>
            <person name="Pursley I."/>
            <person name="Horton D.L."/>
            <person name="Alikhan N.F."/>
            <person name="Baker D."/>
            <person name="Gharbi K."/>
            <person name="Hall N."/>
            <person name="Watson M."/>
            <person name="Adriaenssens E.M."/>
            <person name="Foster-Nyarko E."/>
            <person name="Jarju S."/>
            <person name="Secka A."/>
            <person name="Antonio M."/>
            <person name="Oren A."/>
            <person name="Chaudhuri R.R."/>
            <person name="La Ragione R."/>
            <person name="Hildebrand F."/>
            <person name="Pallen M.J."/>
        </authorList>
    </citation>
    <scope>NUCLEOTIDE SEQUENCE</scope>
    <source>
        <strain evidence="8">ChiHjej13B12-12457</strain>
    </source>
</reference>
<dbReference type="NCBIfam" id="TIGR02937">
    <property type="entry name" value="sigma70-ECF"/>
    <property type="match status" value="1"/>
</dbReference>
<evidence type="ECO:0000256" key="3">
    <source>
        <dbReference type="ARBA" id="ARBA00023082"/>
    </source>
</evidence>
<evidence type="ECO:0000259" key="7">
    <source>
        <dbReference type="Pfam" id="PF08281"/>
    </source>
</evidence>
<reference evidence="8" key="1">
    <citation type="submission" date="2020-10" db="EMBL/GenBank/DDBJ databases">
        <authorList>
            <person name="Gilroy R."/>
        </authorList>
    </citation>
    <scope>NUCLEOTIDE SEQUENCE</scope>
    <source>
        <strain evidence="8">ChiHjej13B12-12457</strain>
    </source>
</reference>
<evidence type="ECO:0000256" key="5">
    <source>
        <dbReference type="ARBA" id="ARBA00023163"/>
    </source>
</evidence>
<dbReference type="InterPro" id="IPR039425">
    <property type="entry name" value="RNA_pol_sigma-70-like"/>
</dbReference>
<dbReference type="Pfam" id="PF08281">
    <property type="entry name" value="Sigma70_r4_2"/>
    <property type="match status" value="1"/>
</dbReference>
<name>A0A9D1J729_9BACT</name>
<evidence type="ECO:0000313" key="8">
    <source>
        <dbReference type="EMBL" id="HIR62724.1"/>
    </source>
</evidence>
<dbReference type="Gene3D" id="1.10.10.10">
    <property type="entry name" value="Winged helix-like DNA-binding domain superfamily/Winged helix DNA-binding domain"/>
    <property type="match status" value="1"/>
</dbReference>
<evidence type="ECO:0000313" key="9">
    <source>
        <dbReference type="Proteomes" id="UP000886744"/>
    </source>
</evidence>
<evidence type="ECO:0000259" key="6">
    <source>
        <dbReference type="Pfam" id="PF04542"/>
    </source>
</evidence>